<name>A0A511N220_DEIC1</name>
<reference evidence="2 3" key="1">
    <citation type="submission" date="2019-07" db="EMBL/GenBank/DDBJ databases">
        <title>Whole genome shotgun sequence of Deinococcus cellulosilyticus NBRC 106333.</title>
        <authorList>
            <person name="Hosoyama A."/>
            <person name="Uohara A."/>
            <person name="Ohji S."/>
            <person name="Ichikawa N."/>
        </authorList>
    </citation>
    <scope>NUCLEOTIDE SEQUENCE [LARGE SCALE GENOMIC DNA]</scope>
    <source>
        <strain evidence="2 3">NBRC 106333</strain>
    </source>
</reference>
<feature type="domain" description="YcaO" evidence="1">
    <location>
        <begin position="149"/>
        <end position="510"/>
    </location>
</feature>
<dbReference type="InterPro" id="IPR027624">
    <property type="entry name" value="TOMM_cyclo_SagD"/>
</dbReference>
<dbReference type="NCBIfam" id="TIGR00702">
    <property type="entry name" value="YcaO-type kinase domain"/>
    <property type="match status" value="1"/>
</dbReference>
<dbReference type="OrthoDB" id="2379922at2"/>
<dbReference type="PROSITE" id="PS51664">
    <property type="entry name" value="YCAO"/>
    <property type="match status" value="1"/>
</dbReference>
<gene>
    <name evidence="2" type="ORF">DC3_25280</name>
</gene>
<dbReference type="Pfam" id="PF02624">
    <property type="entry name" value="YcaO"/>
    <property type="match status" value="1"/>
</dbReference>
<organism evidence="2 3">
    <name type="scientific">Deinococcus cellulosilyticus (strain DSM 18568 / NBRC 106333 / KACC 11606 / 5516J-15)</name>
    <dbReference type="NCBI Taxonomy" id="1223518"/>
    <lineage>
        <taxon>Bacteria</taxon>
        <taxon>Thermotogati</taxon>
        <taxon>Deinococcota</taxon>
        <taxon>Deinococci</taxon>
        <taxon>Deinococcales</taxon>
        <taxon>Deinococcaceae</taxon>
        <taxon>Deinococcus</taxon>
    </lineage>
</organism>
<sequence length="510" mass="57181">MPVLNPDLQTKLYRNGPHLYFCAGLAQHENTFTALADLLGRDFDASPVSGHPFLDTLVEELQGLQSGLWRIQLPDLHLEHLPLHVAGFNSRPLDLETPQFERHAHSCRNSEVDDTLLKMLLRAERWPVEAMPVFATAISLQGQTDFGIGRGSTAKSARTSALLEALERRSAVFQGRHHVTRARPEDLPGRHLGREMLTQLDHEPEFSTATDWVEGWSLRHQQRIFIPAREVFMGYHRDEGILNASSSGCALGSSLEEALLHGLFELIERDAFLLNWYSRSPVASLDLTLCMDSEVQGMLLVAGDLGYQVQAFDTTTENGVPAVWVMAKGKGEGQIHSFSSLGAHMDPLRALRGALQELLVSLELYPPSFDPTRAKLLLDHPEQVESGFDHFLFYAHFESQKWLDFLPDPPHPEALRHFLDRRNHWKGADVVQKLTLLLQTLLDHHPDVAFVDLTTPGLSALGLCAVRAVVPGLLPMTFGFSQQRTRNNPRLQAALQRNRTRLPEAPHPFP</sequence>
<accession>A0A511N220</accession>
<dbReference type="PANTHER" id="PTHR37809:SF1">
    <property type="entry name" value="RIBOSOMAL PROTEIN S12 METHYLTHIOTRANSFERASE ACCESSORY FACTOR YCAO"/>
    <property type="match status" value="1"/>
</dbReference>
<comment type="caution">
    <text evidence="2">The sequence shown here is derived from an EMBL/GenBank/DDBJ whole genome shotgun (WGS) entry which is preliminary data.</text>
</comment>
<dbReference type="PANTHER" id="PTHR37809">
    <property type="entry name" value="RIBOSOMAL PROTEIN S12 METHYLTHIOTRANSFERASE ACCESSORY FACTOR YCAO"/>
    <property type="match status" value="1"/>
</dbReference>
<dbReference type="InterPro" id="IPR003776">
    <property type="entry name" value="YcaO-like_dom"/>
</dbReference>
<keyword evidence="3" id="KW-1185">Reference proteome</keyword>
<protein>
    <recommendedName>
        <fullName evidence="1">YcaO domain-containing protein</fullName>
    </recommendedName>
</protein>
<dbReference type="RefSeq" id="WP_146884714.1">
    <property type="nucleotide sequence ID" value="NZ_BJXB01000010.1"/>
</dbReference>
<dbReference type="AlphaFoldDB" id="A0A511N220"/>
<dbReference type="NCBIfam" id="TIGR03604">
    <property type="entry name" value="TOMM_cyclo_SagD"/>
    <property type="match status" value="1"/>
</dbReference>
<proteinExistence type="predicted"/>
<dbReference type="Proteomes" id="UP000321306">
    <property type="component" value="Unassembled WGS sequence"/>
</dbReference>
<dbReference type="Gene3D" id="3.30.1330.230">
    <property type="match status" value="1"/>
</dbReference>
<dbReference type="EMBL" id="BJXB01000010">
    <property type="protein sequence ID" value="GEM46893.1"/>
    <property type="molecule type" value="Genomic_DNA"/>
</dbReference>
<evidence type="ECO:0000313" key="2">
    <source>
        <dbReference type="EMBL" id="GEM46893.1"/>
    </source>
</evidence>
<evidence type="ECO:0000259" key="1">
    <source>
        <dbReference type="PROSITE" id="PS51664"/>
    </source>
</evidence>
<evidence type="ECO:0000313" key="3">
    <source>
        <dbReference type="Proteomes" id="UP000321306"/>
    </source>
</evidence>